<sequence length="399" mass="41282">MSVRSYLRLVSRYWLGALLAGILAAVLGAMVVQFTNKPEHTTSLTITMHVTEQGTSPTGEKPAIDQLAASAPALLTSPRVLTPAGKTVDPAMTAEQLKKALDVRTPNQSLVFTASLSGPEERVTTVMNAIGNEFRAAVDDNALPSYAGVKLTVGSIEVTTEPSAASTMGTLTRAMVGVAVGLLVAFLYLFLRTFLDDKIRSPEDLREFTDDAVLTASGLNDMAQLLSQGLPYLSAGPGENVIAVSGIDSEATDLARELASATARSGASVALVDLDLASRPLGNTQGLADVVGQRATLADVVSPADGIDVVGAGGPVPNPGEFLTRTGYAQALRELGATHDWVLVNTGPLTASSAGVLGAKLADTTLLVVRRGTSSRRDVAQVLNLVEATGVKVAGLVLP</sequence>
<keyword evidence="3" id="KW-0808">Transferase</keyword>
<reference evidence="2" key="2">
    <citation type="submission" date="2021-03" db="EMBL/GenBank/DDBJ databases">
        <title>Human Oral Microbial Genomes.</title>
        <authorList>
            <person name="Johnston C.D."/>
            <person name="Chen T."/>
            <person name="Dewhirst F.E."/>
        </authorList>
    </citation>
    <scope>NUCLEOTIDE SEQUENCE</scope>
    <source>
        <strain evidence="2">F0714</strain>
    </source>
</reference>
<dbReference type="SUPFAM" id="SSF52540">
    <property type="entry name" value="P-loop containing nucleoside triphosphate hydrolases"/>
    <property type="match status" value="1"/>
</dbReference>
<dbReference type="PANTHER" id="PTHR32309">
    <property type="entry name" value="TYROSINE-PROTEIN KINASE"/>
    <property type="match status" value="1"/>
</dbReference>
<name>A0A3S4UHC9_9ACTN</name>
<dbReference type="RefSeq" id="WP_123824011.1">
    <property type="nucleotide sequence ID" value="NZ_CP040007.1"/>
</dbReference>
<feature type="transmembrane region" description="Helical" evidence="1">
    <location>
        <begin position="171"/>
        <end position="191"/>
    </location>
</feature>
<evidence type="ECO:0000313" key="2">
    <source>
        <dbReference type="EMBL" id="QUC11263.1"/>
    </source>
</evidence>
<dbReference type="PANTHER" id="PTHR32309:SF31">
    <property type="entry name" value="CAPSULAR EXOPOLYSACCHARIDE FAMILY"/>
    <property type="match status" value="1"/>
</dbReference>
<organism evidence="3 4">
    <name type="scientific">Arachnia propionica</name>
    <dbReference type="NCBI Taxonomy" id="1750"/>
    <lineage>
        <taxon>Bacteria</taxon>
        <taxon>Bacillati</taxon>
        <taxon>Actinomycetota</taxon>
        <taxon>Actinomycetes</taxon>
        <taxon>Propionibacteriales</taxon>
        <taxon>Propionibacteriaceae</taxon>
        <taxon>Arachnia</taxon>
    </lineage>
</organism>
<dbReference type="Proteomes" id="UP000677180">
    <property type="component" value="Chromosome"/>
</dbReference>
<keyword evidence="1" id="KW-1133">Transmembrane helix</keyword>
<dbReference type="EC" id="2.7.10.-" evidence="3"/>
<dbReference type="Gene3D" id="3.40.50.300">
    <property type="entry name" value="P-loop containing nucleotide triphosphate hydrolases"/>
    <property type="match status" value="1"/>
</dbReference>
<dbReference type="InterPro" id="IPR027417">
    <property type="entry name" value="P-loop_NTPase"/>
</dbReference>
<accession>A0A3S4UHC9</accession>
<dbReference type="AlphaFoldDB" id="A0A3S4UHC9"/>
<dbReference type="EMBL" id="CP072385">
    <property type="protein sequence ID" value="QUC11263.1"/>
    <property type="molecule type" value="Genomic_DNA"/>
</dbReference>
<dbReference type="EMBL" id="LR134406">
    <property type="protein sequence ID" value="VEH71633.1"/>
    <property type="molecule type" value="Genomic_DNA"/>
</dbReference>
<dbReference type="GeneID" id="64408360"/>
<proteinExistence type="predicted"/>
<dbReference type="GO" id="GO:0016301">
    <property type="term" value="F:kinase activity"/>
    <property type="evidence" value="ECO:0007669"/>
    <property type="project" value="UniProtKB-KW"/>
</dbReference>
<keyword evidence="1" id="KW-0472">Membrane</keyword>
<dbReference type="OrthoDB" id="9812433at2"/>
<keyword evidence="4" id="KW-1185">Reference proteome</keyword>
<gene>
    <name evidence="3" type="primary">etk</name>
    <name evidence="2" type="ORF">J5A53_00710</name>
    <name evidence="3" type="ORF">NCTC12967_02959</name>
</gene>
<evidence type="ECO:0000313" key="4">
    <source>
        <dbReference type="Proteomes" id="UP000273044"/>
    </source>
</evidence>
<evidence type="ECO:0000313" key="3">
    <source>
        <dbReference type="EMBL" id="VEH71633.1"/>
    </source>
</evidence>
<dbReference type="InterPro" id="IPR050445">
    <property type="entry name" value="Bact_polysacc_biosynth/exp"/>
</dbReference>
<feature type="transmembrane region" description="Helical" evidence="1">
    <location>
        <begin position="12"/>
        <end position="34"/>
    </location>
</feature>
<evidence type="ECO:0000256" key="1">
    <source>
        <dbReference type="SAM" id="Phobius"/>
    </source>
</evidence>
<keyword evidence="3" id="KW-0418">Kinase</keyword>
<keyword evidence="1" id="KW-0812">Transmembrane</keyword>
<protein>
    <submittedName>
        <fullName evidence="3">Tyrosine-protein kinase etk</fullName>
        <ecNumber evidence="3">2.7.10.-</ecNumber>
    </submittedName>
</protein>
<reference evidence="3 4" key="1">
    <citation type="submission" date="2018-12" db="EMBL/GenBank/DDBJ databases">
        <authorList>
            <consortium name="Pathogen Informatics"/>
        </authorList>
    </citation>
    <scope>NUCLEOTIDE SEQUENCE [LARGE SCALE GENOMIC DNA]</scope>
    <source>
        <strain evidence="3 4">NCTC12967</strain>
    </source>
</reference>
<dbReference type="Proteomes" id="UP000273044">
    <property type="component" value="Chromosome"/>
</dbReference>